<organism evidence="2 3">
    <name type="scientific">Ectobacillus funiculus</name>
    <dbReference type="NCBI Taxonomy" id="137993"/>
    <lineage>
        <taxon>Bacteria</taxon>
        <taxon>Bacillati</taxon>
        <taxon>Bacillota</taxon>
        <taxon>Bacilli</taxon>
        <taxon>Bacillales</taxon>
        <taxon>Bacillaceae</taxon>
        <taxon>Ectobacillus</taxon>
    </lineage>
</organism>
<dbReference type="RefSeq" id="WP_379947729.1">
    <property type="nucleotide sequence ID" value="NZ_JBHMAF010000010.1"/>
</dbReference>
<accession>A0ABV5W9Z4</accession>
<proteinExistence type="predicted"/>
<evidence type="ECO:0000313" key="2">
    <source>
        <dbReference type="EMBL" id="MFB9757409.1"/>
    </source>
</evidence>
<gene>
    <name evidence="2" type="ORF">ACFFMS_02460</name>
</gene>
<feature type="region of interest" description="Disordered" evidence="1">
    <location>
        <begin position="67"/>
        <end position="89"/>
    </location>
</feature>
<evidence type="ECO:0000313" key="3">
    <source>
        <dbReference type="Proteomes" id="UP001589609"/>
    </source>
</evidence>
<evidence type="ECO:0000256" key="1">
    <source>
        <dbReference type="SAM" id="MobiDB-lite"/>
    </source>
</evidence>
<dbReference type="Proteomes" id="UP001589609">
    <property type="component" value="Unassembled WGS sequence"/>
</dbReference>
<dbReference type="EMBL" id="JBHMAF010000010">
    <property type="protein sequence ID" value="MFB9757409.1"/>
    <property type="molecule type" value="Genomic_DNA"/>
</dbReference>
<reference evidence="2 3" key="1">
    <citation type="submission" date="2024-09" db="EMBL/GenBank/DDBJ databases">
        <authorList>
            <person name="Sun Q."/>
            <person name="Mori K."/>
        </authorList>
    </citation>
    <scope>NUCLEOTIDE SEQUENCE [LARGE SCALE GENOMIC DNA]</scope>
    <source>
        <strain evidence="2 3">JCM 11201</strain>
    </source>
</reference>
<name>A0ABV5W9Z4_9BACI</name>
<sequence length="89" mass="9575">MMQVSVEAVLNKLTSEVAAARQQHNTAKVREHLAAIRALCDLVLEEQQEAQIAPAAMLEQRPIHTAPSFSSAPVPLKEEGANGGSLLDF</sequence>
<keyword evidence="3" id="KW-1185">Reference proteome</keyword>
<dbReference type="Pfam" id="PF17261">
    <property type="entry name" value="DUF5327"/>
    <property type="match status" value="1"/>
</dbReference>
<dbReference type="InterPro" id="IPR035218">
    <property type="entry name" value="DUF5327"/>
</dbReference>
<protein>
    <submittedName>
        <fullName evidence="2">YwdI family protein</fullName>
    </submittedName>
</protein>
<comment type="caution">
    <text evidence="2">The sequence shown here is derived from an EMBL/GenBank/DDBJ whole genome shotgun (WGS) entry which is preliminary data.</text>
</comment>